<evidence type="ECO:0000256" key="4">
    <source>
        <dbReference type="SAM" id="SignalP"/>
    </source>
</evidence>
<feature type="chain" id="PRO_5018987047" evidence="4">
    <location>
        <begin position="31"/>
        <end position="417"/>
    </location>
</feature>
<dbReference type="InterPro" id="IPR058626">
    <property type="entry name" value="MdtA-like_b-barrel"/>
</dbReference>
<feature type="domain" description="Multidrug resistance protein MdtA-like C-terminal permuted SH3" evidence="8">
    <location>
        <begin position="299"/>
        <end position="359"/>
    </location>
</feature>
<evidence type="ECO:0000313" key="10">
    <source>
        <dbReference type="Proteomes" id="UP000286071"/>
    </source>
</evidence>
<sequence length="417" mass="44600">MEQSLKHLRFPLAVLALLVMSACGKTPGTAAAMPAAKVSVAKVLEQPVNEWDDFTGRLEAPETVEIRPRVSGQIDEVAFTEGALVKKGDLLFQIDPRPFQAEVRRLEALVAQGRANATRSENEAQRGERLRTSNAISAELADSRSSAAQEARAAVGAIQAQLDLAKLNLSFTRVTAPISGRVSRAEITAGNLVTADVTALTSVVSTDKIYAYFDADERVYLKYTQLARQGQRGQTTPVYLGLSNEEGNPHLGQMNFVDNQVNPKTGTIRGRAVFDNSKGEYTPGLYARLKLVGSGTYSAVLINDEAVGTDLGKKFVLVMDADNKSAYRAVELGPKIEGLRIVRSGLSKDDTIIVKGLQRVRPGSPVTPEVIPMASQETLAALAQQRQALEASNLPQVAPAKVAPGTAVKLAAATPRG</sequence>
<accession>A0A423H9A6</accession>
<feature type="signal peptide" evidence="4">
    <location>
        <begin position="1"/>
        <end position="30"/>
    </location>
</feature>
<dbReference type="OrthoDB" id="9816569at2"/>
<dbReference type="Proteomes" id="UP000286071">
    <property type="component" value="Unassembled WGS sequence"/>
</dbReference>
<dbReference type="GO" id="GO:0022857">
    <property type="term" value="F:transmembrane transporter activity"/>
    <property type="evidence" value="ECO:0007669"/>
    <property type="project" value="InterPro"/>
</dbReference>
<dbReference type="PANTHER" id="PTHR30158:SF26">
    <property type="entry name" value="RESISTANCE-NODULATION-CELL DIVISION (RND) MULTIDRUG EFFLUX MEMBRANE FUSION PROTEIN MEXE"/>
    <property type="match status" value="1"/>
</dbReference>
<reference evidence="9 10" key="1">
    <citation type="submission" date="2016-10" db="EMBL/GenBank/DDBJ databases">
        <title>Comparative genome analysis of multiple Pseudomonas spp. focuses on biocontrol and plant growth promoting traits.</title>
        <authorList>
            <person name="Tao X.-Y."/>
            <person name="Taylor C.G."/>
        </authorList>
    </citation>
    <scope>NUCLEOTIDE SEQUENCE [LARGE SCALE GENOMIC DNA]</scope>
    <source>
        <strain evidence="9 10">48H11</strain>
    </source>
</reference>
<feature type="domain" description="Multidrug resistance protein MdtA-like alpha-helical hairpin" evidence="5">
    <location>
        <begin position="105"/>
        <end position="172"/>
    </location>
</feature>
<dbReference type="NCBIfam" id="TIGR01730">
    <property type="entry name" value="RND_mfp"/>
    <property type="match status" value="1"/>
</dbReference>
<dbReference type="SUPFAM" id="SSF111369">
    <property type="entry name" value="HlyD-like secretion proteins"/>
    <property type="match status" value="1"/>
</dbReference>
<dbReference type="GO" id="GO:0046677">
    <property type="term" value="P:response to antibiotic"/>
    <property type="evidence" value="ECO:0007669"/>
    <property type="project" value="TreeGrafter"/>
</dbReference>
<evidence type="ECO:0000256" key="3">
    <source>
        <dbReference type="ARBA" id="ARBA00023054"/>
    </source>
</evidence>
<feature type="domain" description="Multidrug resistance protein MdtA-like beta-barrel" evidence="7">
    <location>
        <begin position="226"/>
        <end position="291"/>
    </location>
</feature>
<dbReference type="Gene3D" id="2.40.30.170">
    <property type="match status" value="1"/>
</dbReference>
<dbReference type="FunFam" id="2.40.30.170:FF:000011">
    <property type="entry name" value="Efflux RND transporter periplasmic adaptor subunit"/>
    <property type="match status" value="1"/>
</dbReference>
<dbReference type="GO" id="GO:0005886">
    <property type="term" value="C:plasma membrane"/>
    <property type="evidence" value="ECO:0007669"/>
    <property type="project" value="UniProtKB-SubCell"/>
</dbReference>
<evidence type="ECO:0000259" key="6">
    <source>
        <dbReference type="Pfam" id="PF25917"/>
    </source>
</evidence>
<protein>
    <submittedName>
        <fullName evidence="9">Efflux transporter periplasmic adaptor subunit</fullName>
    </submittedName>
</protein>
<keyword evidence="4" id="KW-0732">Signal</keyword>
<evidence type="ECO:0000259" key="5">
    <source>
        <dbReference type="Pfam" id="PF25876"/>
    </source>
</evidence>
<dbReference type="Pfam" id="PF25967">
    <property type="entry name" value="RND-MFP_C"/>
    <property type="match status" value="1"/>
</dbReference>
<name>A0A423H9A6_9PSED</name>
<evidence type="ECO:0000259" key="8">
    <source>
        <dbReference type="Pfam" id="PF25967"/>
    </source>
</evidence>
<dbReference type="InterPro" id="IPR006143">
    <property type="entry name" value="RND_pump_MFP"/>
</dbReference>
<feature type="domain" description="Multidrug resistance protein MdtA-like barrel-sandwich hybrid" evidence="6">
    <location>
        <begin position="62"/>
        <end position="200"/>
    </location>
</feature>
<dbReference type="PANTHER" id="PTHR30158">
    <property type="entry name" value="ACRA/E-RELATED COMPONENT OF DRUG EFFLUX TRANSPORTER"/>
    <property type="match status" value="1"/>
</dbReference>
<dbReference type="Pfam" id="PF25917">
    <property type="entry name" value="BSH_RND"/>
    <property type="match status" value="1"/>
</dbReference>
<comment type="similarity">
    <text evidence="2">Belongs to the membrane fusion protein (MFP) (TC 8.A.1) family.</text>
</comment>
<dbReference type="PROSITE" id="PS51257">
    <property type="entry name" value="PROKAR_LIPOPROTEIN"/>
    <property type="match status" value="1"/>
</dbReference>
<dbReference type="InterPro" id="IPR058625">
    <property type="entry name" value="MdtA-like_BSH"/>
</dbReference>
<dbReference type="EMBL" id="MOBJ01000006">
    <property type="protein sequence ID" value="RON09785.1"/>
    <property type="molecule type" value="Genomic_DNA"/>
</dbReference>
<evidence type="ECO:0000256" key="1">
    <source>
        <dbReference type="ARBA" id="ARBA00004519"/>
    </source>
</evidence>
<dbReference type="Gene3D" id="2.40.50.100">
    <property type="match status" value="1"/>
</dbReference>
<dbReference type="InterPro" id="IPR058624">
    <property type="entry name" value="MdtA-like_HH"/>
</dbReference>
<dbReference type="FunFam" id="2.40.420.20:FF:000001">
    <property type="entry name" value="Efflux RND transporter periplasmic adaptor subunit"/>
    <property type="match status" value="1"/>
</dbReference>
<evidence type="ECO:0000256" key="2">
    <source>
        <dbReference type="ARBA" id="ARBA00009477"/>
    </source>
</evidence>
<dbReference type="AlphaFoldDB" id="A0A423H9A6"/>
<evidence type="ECO:0000259" key="7">
    <source>
        <dbReference type="Pfam" id="PF25944"/>
    </source>
</evidence>
<gene>
    <name evidence="9" type="ORF">BK659_07645</name>
</gene>
<keyword evidence="3" id="KW-0175">Coiled coil</keyword>
<dbReference type="Gene3D" id="1.10.287.470">
    <property type="entry name" value="Helix hairpin bin"/>
    <property type="match status" value="1"/>
</dbReference>
<comment type="caution">
    <text evidence="9">The sequence shown here is derived from an EMBL/GenBank/DDBJ whole genome shotgun (WGS) entry which is preliminary data.</text>
</comment>
<organism evidence="9 10">
    <name type="scientific">Pseudomonas brassicacearum</name>
    <dbReference type="NCBI Taxonomy" id="930166"/>
    <lineage>
        <taxon>Bacteria</taxon>
        <taxon>Pseudomonadati</taxon>
        <taxon>Pseudomonadota</taxon>
        <taxon>Gammaproteobacteria</taxon>
        <taxon>Pseudomonadales</taxon>
        <taxon>Pseudomonadaceae</taxon>
        <taxon>Pseudomonas</taxon>
    </lineage>
</organism>
<comment type="subcellular location">
    <subcellularLocation>
        <location evidence="1">Cell inner membrane</location>
        <topology evidence="1">Lipid-anchor</topology>
    </subcellularLocation>
</comment>
<dbReference type="Gene3D" id="2.40.420.20">
    <property type="match status" value="1"/>
</dbReference>
<proteinExistence type="inferred from homology"/>
<dbReference type="Pfam" id="PF25944">
    <property type="entry name" value="Beta-barrel_RND"/>
    <property type="match status" value="1"/>
</dbReference>
<dbReference type="InterPro" id="IPR058627">
    <property type="entry name" value="MdtA-like_C"/>
</dbReference>
<dbReference type="NCBIfam" id="NF045904">
    <property type="entry name" value="RND-peri-MexE"/>
    <property type="match status" value="1"/>
</dbReference>
<dbReference type="RefSeq" id="WP_123424533.1">
    <property type="nucleotide sequence ID" value="NZ_MOBJ01000006.1"/>
</dbReference>
<evidence type="ECO:0000313" key="9">
    <source>
        <dbReference type="EMBL" id="RON09785.1"/>
    </source>
</evidence>
<dbReference type="Pfam" id="PF25876">
    <property type="entry name" value="HH_MFP_RND"/>
    <property type="match status" value="1"/>
</dbReference>